<dbReference type="RefSeq" id="WP_273673468.1">
    <property type="nucleotide sequence ID" value="NZ_JAQQXR010000009.1"/>
</dbReference>
<dbReference type="Pfam" id="PF00672">
    <property type="entry name" value="HAMP"/>
    <property type="match status" value="1"/>
</dbReference>
<organism evidence="8 9">
    <name type="scientific">Janthinobacterium fluminis</name>
    <dbReference type="NCBI Taxonomy" id="2987524"/>
    <lineage>
        <taxon>Bacteria</taxon>
        <taxon>Pseudomonadati</taxon>
        <taxon>Pseudomonadota</taxon>
        <taxon>Betaproteobacteria</taxon>
        <taxon>Burkholderiales</taxon>
        <taxon>Oxalobacteraceae</taxon>
        <taxon>Janthinobacterium</taxon>
    </lineage>
</organism>
<evidence type="ECO:0000256" key="2">
    <source>
        <dbReference type="ARBA" id="ARBA00029447"/>
    </source>
</evidence>
<feature type="compositionally biased region" description="Low complexity" evidence="4">
    <location>
        <begin position="524"/>
        <end position="535"/>
    </location>
</feature>
<dbReference type="Gene3D" id="1.10.287.950">
    <property type="entry name" value="Methyl-accepting chemotaxis protein"/>
    <property type="match status" value="1"/>
</dbReference>
<feature type="region of interest" description="Disordered" evidence="4">
    <location>
        <begin position="521"/>
        <end position="541"/>
    </location>
</feature>
<name>A0ABT5K4P2_9BURK</name>
<dbReference type="PANTHER" id="PTHR43531:SF14">
    <property type="entry name" value="METHYL-ACCEPTING CHEMOTAXIS PROTEIN I-RELATED"/>
    <property type="match status" value="1"/>
</dbReference>
<evidence type="ECO:0000259" key="6">
    <source>
        <dbReference type="PROSITE" id="PS50111"/>
    </source>
</evidence>
<reference evidence="8 9" key="1">
    <citation type="submission" date="2022-10" db="EMBL/GenBank/DDBJ databases">
        <title>Janthinobacterium sp. hw3 Genome sequencing.</title>
        <authorList>
            <person name="Park S."/>
        </authorList>
    </citation>
    <scope>NUCLEOTIDE SEQUENCE [LARGE SCALE GENOMIC DNA]</scope>
    <source>
        <strain evidence="9">hw3</strain>
    </source>
</reference>
<feature type="domain" description="Methyl-accepting transducer" evidence="6">
    <location>
        <begin position="272"/>
        <end position="501"/>
    </location>
</feature>
<dbReference type="InterPro" id="IPR004089">
    <property type="entry name" value="MCPsignal_dom"/>
</dbReference>
<dbReference type="Proteomes" id="UP001221208">
    <property type="component" value="Unassembled WGS sequence"/>
</dbReference>
<dbReference type="PROSITE" id="PS50111">
    <property type="entry name" value="CHEMOTAXIS_TRANSDUC_2"/>
    <property type="match status" value="1"/>
</dbReference>
<dbReference type="CDD" id="cd06225">
    <property type="entry name" value="HAMP"/>
    <property type="match status" value="1"/>
</dbReference>
<evidence type="ECO:0000313" key="9">
    <source>
        <dbReference type="Proteomes" id="UP001221208"/>
    </source>
</evidence>
<proteinExistence type="inferred from homology"/>
<dbReference type="SUPFAM" id="SSF58104">
    <property type="entry name" value="Methyl-accepting chemotaxis protein (MCP) signaling domain"/>
    <property type="match status" value="1"/>
</dbReference>
<evidence type="ECO:0000259" key="7">
    <source>
        <dbReference type="PROSITE" id="PS50885"/>
    </source>
</evidence>
<keyword evidence="5" id="KW-0812">Transmembrane</keyword>
<keyword evidence="5" id="KW-0472">Membrane</keyword>
<dbReference type="Gene3D" id="6.10.340.10">
    <property type="match status" value="1"/>
</dbReference>
<keyword evidence="1" id="KW-0488">Methylation</keyword>
<evidence type="ECO:0000313" key="8">
    <source>
        <dbReference type="EMBL" id="MDC8759967.1"/>
    </source>
</evidence>
<evidence type="ECO:0000256" key="5">
    <source>
        <dbReference type="SAM" id="Phobius"/>
    </source>
</evidence>
<comment type="caution">
    <text evidence="8">The sequence shown here is derived from an EMBL/GenBank/DDBJ whole genome shotgun (WGS) entry which is preliminary data.</text>
</comment>
<feature type="domain" description="HAMP" evidence="7">
    <location>
        <begin position="215"/>
        <end position="267"/>
    </location>
</feature>
<dbReference type="PROSITE" id="PS50885">
    <property type="entry name" value="HAMP"/>
    <property type="match status" value="1"/>
</dbReference>
<dbReference type="InterPro" id="IPR051310">
    <property type="entry name" value="MCP_chemotaxis"/>
</dbReference>
<feature type="transmembrane region" description="Helical" evidence="5">
    <location>
        <begin position="41"/>
        <end position="59"/>
    </location>
</feature>
<dbReference type="PANTHER" id="PTHR43531">
    <property type="entry name" value="PROTEIN ICFG"/>
    <property type="match status" value="1"/>
</dbReference>
<dbReference type="InterPro" id="IPR003660">
    <property type="entry name" value="HAMP_dom"/>
</dbReference>
<evidence type="ECO:0000256" key="1">
    <source>
        <dbReference type="ARBA" id="ARBA00022481"/>
    </source>
</evidence>
<dbReference type="CDD" id="cd11386">
    <property type="entry name" value="MCP_signal"/>
    <property type="match status" value="1"/>
</dbReference>
<keyword evidence="9" id="KW-1185">Reference proteome</keyword>
<dbReference type="SMART" id="SM00283">
    <property type="entry name" value="MA"/>
    <property type="match status" value="1"/>
</dbReference>
<gene>
    <name evidence="8" type="ORF">OIK44_20470</name>
</gene>
<keyword evidence="3" id="KW-0807">Transducer</keyword>
<evidence type="ECO:0000256" key="4">
    <source>
        <dbReference type="SAM" id="MobiDB-lite"/>
    </source>
</evidence>
<feature type="transmembrane region" description="Helical" evidence="5">
    <location>
        <begin position="193"/>
        <end position="214"/>
    </location>
</feature>
<dbReference type="InterPro" id="IPR004090">
    <property type="entry name" value="Chemotax_Me-accpt_rcpt"/>
</dbReference>
<evidence type="ECO:0000256" key="3">
    <source>
        <dbReference type="PROSITE-ProRule" id="PRU00284"/>
    </source>
</evidence>
<dbReference type="InterPro" id="IPR024478">
    <property type="entry name" value="HlyB_4HB_MCP"/>
</dbReference>
<dbReference type="EMBL" id="JAQQXR010000009">
    <property type="protein sequence ID" value="MDC8759967.1"/>
    <property type="molecule type" value="Genomic_DNA"/>
</dbReference>
<accession>A0ABT5K4P2</accession>
<feature type="transmembrane region" description="Helical" evidence="5">
    <location>
        <begin position="12"/>
        <end position="35"/>
    </location>
</feature>
<sequence length="572" mass="59339">MSYFRNLNTAPKLLGGFACVLALTVLLGVAALLRMGDMRQAAALLSATWLPATIEVLALRNDLQEVRRWELQHILAADGEAEAIVAIDRKAALAWASYQHNRQRFARRLGEVRQRAVFAQLDRHWQGYGVEHAALLALSKAGRKDEAQAALLGPSQRLFEAMNAQIDELVAINVDGGVRAGAGADAAYAGARLWVAALLAAATAIGALLALWLARAIATPLHQAVQAARRIAGGDLTEHIGARWRDETGQLLQAMQDMNASLRAAIGKVRAGTAALAGAAADIAAGNRDLARRTEGQAAALAQTAAAMEQLGATVEHNAADAVRARELALSASEVAAKGGADVASVVHTMSALHEASSKIADIIGVIDGIAFQTNILALNAAVEAARAGEQGRGFAVVAAEVRNLAQRSAAAAREIKVLISASVDQVARGADMAEQAGRTMQQVVGSVHGVNALIGAIADASGAQTVALRQVGAAVAALNETTRQNAALVEQAATAAAAMRAQTGLLGEVVDTFTVTPADSPQARRAAARHTQQAGPVPAAAHPDLALLTQDRTIASPETHLPRGRRAPGQH</sequence>
<comment type="similarity">
    <text evidence="2">Belongs to the methyl-accepting chemotaxis (MCP) protein family.</text>
</comment>
<dbReference type="SMART" id="SM00304">
    <property type="entry name" value="HAMP"/>
    <property type="match status" value="1"/>
</dbReference>
<dbReference type="PRINTS" id="PR00260">
    <property type="entry name" value="CHEMTRNSDUCR"/>
</dbReference>
<dbReference type="Pfam" id="PF00015">
    <property type="entry name" value="MCPsignal"/>
    <property type="match status" value="1"/>
</dbReference>
<dbReference type="Pfam" id="PF12729">
    <property type="entry name" value="4HB_MCP_1"/>
    <property type="match status" value="1"/>
</dbReference>
<protein>
    <submittedName>
        <fullName evidence="8">Methyl-accepting chemotaxis protein</fullName>
    </submittedName>
</protein>
<keyword evidence="5" id="KW-1133">Transmembrane helix</keyword>